<keyword evidence="1" id="KW-1133">Transmembrane helix</keyword>
<evidence type="ECO:0000313" key="2">
    <source>
        <dbReference type="EMBL" id="MBE2900843.1"/>
    </source>
</evidence>
<proteinExistence type="predicted"/>
<name>A0A842YSG8_METTF</name>
<dbReference type="AlphaFoldDB" id="A0A842YSG8"/>
<protein>
    <submittedName>
        <fullName evidence="2">Uncharacterized protein</fullName>
    </submittedName>
</protein>
<keyword evidence="1" id="KW-0812">Transmembrane</keyword>
<accession>A0A842YSG8</accession>
<reference evidence="2" key="1">
    <citation type="submission" date="2018-06" db="EMBL/GenBank/DDBJ databases">
        <title>Draft genome sequence of Methanothermobacter thermautotrophicus Strain WHS, a thermophilic, hydrogenotrophic methanogen isolated from Washburn Hot Springs in Yellowstone National Park, USA.</title>
        <authorList>
            <person name="Mckay L.J."/>
            <person name="Klingelsmith K."/>
            <person name="Inskeep W.P."/>
            <person name="Fields M.W."/>
        </authorList>
    </citation>
    <scope>NUCLEOTIDE SEQUENCE</scope>
    <source>
        <strain evidence="2">WHS</strain>
    </source>
</reference>
<dbReference type="OrthoDB" id="70641at2157"/>
<evidence type="ECO:0000256" key="1">
    <source>
        <dbReference type="SAM" id="Phobius"/>
    </source>
</evidence>
<dbReference type="Proteomes" id="UP000646659">
    <property type="component" value="Unassembled WGS sequence"/>
</dbReference>
<dbReference type="EMBL" id="QKOF01000007">
    <property type="protein sequence ID" value="MBE2900843.1"/>
    <property type="molecule type" value="Genomic_DNA"/>
</dbReference>
<keyword evidence="1" id="KW-0472">Membrane</keyword>
<comment type="caution">
    <text evidence="2">The sequence shown here is derived from an EMBL/GenBank/DDBJ whole genome shotgun (WGS) entry which is preliminary data.</text>
</comment>
<evidence type="ECO:0000313" key="3">
    <source>
        <dbReference type="Proteomes" id="UP000646659"/>
    </source>
</evidence>
<dbReference type="RefSeq" id="WP_192962546.1">
    <property type="nucleotide sequence ID" value="NZ_QKOF01000007.1"/>
</dbReference>
<feature type="transmembrane region" description="Helical" evidence="1">
    <location>
        <begin position="5"/>
        <end position="27"/>
    </location>
</feature>
<sequence>MKGRIILVIGTIFMFALLSGIIGYITIGGPDLESAYHEGGVKITQTSIAGDVPHTVEVRNMGQRPVRVKTGTILLSEASGDLVTASSTEVAPESSSEVFAYSLEPERRTMKGASLEPAGTVPSLMEDVLSSSNPEDPQDAFRTQLMIWVLSRGDKLNIYRGEVYATVKARDMRFYQLRDNITTVKSELASEYGLTEEQLGEVNINSPLLNRTQSPFKLFSMLEGLRNRFGAIP</sequence>
<organism evidence="2 3">
    <name type="scientific">Methanothermobacter thermautotrophicus</name>
    <name type="common">Methanobacterium thermoformicicum</name>
    <dbReference type="NCBI Taxonomy" id="145262"/>
    <lineage>
        <taxon>Archaea</taxon>
        <taxon>Methanobacteriati</taxon>
        <taxon>Methanobacteriota</taxon>
        <taxon>Methanomada group</taxon>
        <taxon>Methanobacteria</taxon>
        <taxon>Methanobacteriales</taxon>
        <taxon>Methanobacteriaceae</taxon>
        <taxon>Methanothermobacter</taxon>
    </lineage>
</organism>
<gene>
    <name evidence="2" type="ORF">DNK57_08600</name>
</gene>